<evidence type="ECO:0000256" key="2">
    <source>
        <dbReference type="ARBA" id="ARBA00022803"/>
    </source>
</evidence>
<dbReference type="KEGG" id="des:DSOUD_0435"/>
<dbReference type="InterPro" id="IPR011990">
    <property type="entry name" value="TPR-like_helical_dom_sf"/>
</dbReference>
<keyword evidence="4" id="KW-1185">Reference proteome</keyword>
<protein>
    <submittedName>
        <fullName evidence="3">Uncharacterized protein</fullName>
    </submittedName>
</protein>
<reference evidence="3 4" key="1">
    <citation type="submission" date="2015-07" db="EMBL/GenBank/DDBJ databases">
        <title>Isolation and Genomic Characterization of a Novel Halophilic Metal-Reducing Deltaproteobacterium from the Deep Subsurface.</title>
        <authorList>
            <person name="Badalamenti J.P."/>
            <person name="Summers Z.M."/>
            <person name="Gralnick J.A."/>
            <person name="Bond D.R."/>
        </authorList>
    </citation>
    <scope>NUCLEOTIDE SEQUENCE [LARGE SCALE GENOMIC DNA]</scope>
    <source>
        <strain evidence="3 4">WTL</strain>
    </source>
</reference>
<dbReference type="OrthoDB" id="9798174at2"/>
<organism evidence="3 4">
    <name type="scientific">Desulfuromonas soudanensis</name>
    <dbReference type="NCBI Taxonomy" id="1603606"/>
    <lineage>
        <taxon>Bacteria</taxon>
        <taxon>Pseudomonadati</taxon>
        <taxon>Thermodesulfobacteriota</taxon>
        <taxon>Desulfuromonadia</taxon>
        <taxon>Desulfuromonadales</taxon>
        <taxon>Desulfuromonadaceae</taxon>
        <taxon>Desulfuromonas</taxon>
    </lineage>
</organism>
<dbReference type="Proteomes" id="UP000057158">
    <property type="component" value="Chromosome"/>
</dbReference>
<dbReference type="PANTHER" id="PTHR45586:SF1">
    <property type="entry name" value="LIPOPOLYSACCHARIDE ASSEMBLY PROTEIN B"/>
    <property type="match status" value="1"/>
</dbReference>
<dbReference type="InterPro" id="IPR019734">
    <property type="entry name" value="TPR_rpt"/>
</dbReference>
<dbReference type="PATRIC" id="fig|1603606.3.peg.471"/>
<sequence length="227" mass="24714">MQVLIQHQSGRPNGFLALVLMLTVLAGCATAPKPIKDAVEEKAAVTEETSVTHFDDGRQGFVIREMSSMDGEARSDFAAAVVLLKEEKYDPAIELLEKVIAAAPGVSAPYINAALAYGETGKPEKAEGHLKTALSLVPGHPAASNVYGLLLRKGGRFAEAREIYETALKVFPEYLPARKNLGILCDLYLDDPSCALEQYEIYSQAKPEEEQVSIWVADLRLRLGVQQ</sequence>
<dbReference type="SUPFAM" id="SSF48452">
    <property type="entry name" value="TPR-like"/>
    <property type="match status" value="1"/>
</dbReference>
<proteinExistence type="predicted"/>
<evidence type="ECO:0000256" key="1">
    <source>
        <dbReference type="ARBA" id="ARBA00022737"/>
    </source>
</evidence>
<evidence type="ECO:0000313" key="4">
    <source>
        <dbReference type="Proteomes" id="UP000057158"/>
    </source>
</evidence>
<keyword evidence="2" id="KW-0802">TPR repeat</keyword>
<dbReference type="RefSeq" id="WP_053549454.1">
    <property type="nucleotide sequence ID" value="NZ_CP010802.1"/>
</dbReference>
<evidence type="ECO:0000313" key="3">
    <source>
        <dbReference type="EMBL" id="ALC15229.1"/>
    </source>
</evidence>
<dbReference type="EMBL" id="CP010802">
    <property type="protein sequence ID" value="ALC15229.1"/>
    <property type="molecule type" value="Genomic_DNA"/>
</dbReference>
<dbReference type="AlphaFoldDB" id="A0A0M3QEX2"/>
<name>A0A0M3QEX2_9BACT</name>
<dbReference type="InterPro" id="IPR051012">
    <property type="entry name" value="CellSynth/LPSAsmb/PSIAsmb"/>
</dbReference>
<dbReference type="PANTHER" id="PTHR45586">
    <property type="entry name" value="TPR REPEAT-CONTAINING PROTEIN PA4667"/>
    <property type="match status" value="1"/>
</dbReference>
<dbReference type="SMART" id="SM00028">
    <property type="entry name" value="TPR"/>
    <property type="match status" value="3"/>
</dbReference>
<keyword evidence="1" id="KW-0677">Repeat</keyword>
<dbReference type="STRING" id="1603606.DSOUD_0435"/>
<dbReference type="Gene3D" id="1.25.40.10">
    <property type="entry name" value="Tetratricopeptide repeat domain"/>
    <property type="match status" value="1"/>
</dbReference>
<dbReference type="Pfam" id="PF13432">
    <property type="entry name" value="TPR_16"/>
    <property type="match status" value="1"/>
</dbReference>
<accession>A0A0M3QEX2</accession>
<gene>
    <name evidence="3" type="ORF">DSOUD_0435</name>
</gene>